<proteinExistence type="predicted"/>
<feature type="chain" id="PRO_5012608467" evidence="1">
    <location>
        <begin position="24"/>
        <end position="368"/>
    </location>
</feature>
<protein>
    <submittedName>
        <fullName evidence="2">Uncharacterized protein</fullName>
    </submittedName>
</protein>
<dbReference type="OrthoDB" id="6543917at2"/>
<dbReference type="Gene3D" id="2.60.40.2040">
    <property type="entry name" value="CFA/I fimbrial subunit E, pilin domain"/>
    <property type="match status" value="1"/>
</dbReference>
<comment type="caution">
    <text evidence="2">The sequence shown here is derived from an EMBL/GenBank/DDBJ whole genome shotgun (WGS) entry which is preliminary data.</text>
</comment>
<dbReference type="Gene3D" id="2.60.40.2520">
    <property type="entry name" value="CFA/I fimbrial subunit E, adhesin domain"/>
    <property type="match status" value="1"/>
</dbReference>
<dbReference type="Pfam" id="PF07434">
    <property type="entry name" value="CblD"/>
    <property type="match status" value="1"/>
</dbReference>
<feature type="signal peptide" evidence="1">
    <location>
        <begin position="1"/>
        <end position="23"/>
    </location>
</feature>
<dbReference type="InterPro" id="IPR043037">
    <property type="entry name" value="CfaE_adhesin"/>
</dbReference>
<dbReference type="InterPro" id="IPR010888">
    <property type="entry name" value="CblD"/>
</dbReference>
<gene>
    <name evidence="2" type="ORF">CRM76_02520</name>
</gene>
<dbReference type="RefSeq" id="WP_098142740.1">
    <property type="nucleotide sequence ID" value="NZ_PDDV01000013.1"/>
</dbReference>
<evidence type="ECO:0000313" key="2">
    <source>
        <dbReference type="EMBL" id="PEH70910.1"/>
    </source>
</evidence>
<accession>A0A2A7TXZ6</accession>
<dbReference type="Proteomes" id="UP000219788">
    <property type="component" value="Unassembled WGS sequence"/>
</dbReference>
<evidence type="ECO:0000313" key="3">
    <source>
        <dbReference type="Proteomes" id="UP000219788"/>
    </source>
</evidence>
<dbReference type="EMBL" id="PDDV01000013">
    <property type="protein sequence ID" value="PEH70910.1"/>
    <property type="molecule type" value="Genomic_DNA"/>
</dbReference>
<reference evidence="3" key="1">
    <citation type="submission" date="2017-09" db="EMBL/GenBank/DDBJ databases">
        <title>FDA dAtabase for Regulatory Grade micrObial Sequences (FDA-ARGOS): Supporting development and validation of Infectious Disease Dx tests.</title>
        <authorList>
            <person name="Goldberg B."/>
            <person name="Campos J."/>
            <person name="Tallon L."/>
            <person name="Sadzewicz L."/>
            <person name="Ott S."/>
            <person name="Zhao X."/>
            <person name="Nagaraj S."/>
            <person name="Vavikolanu K."/>
            <person name="Aluvathingal J."/>
            <person name="Nadendla S."/>
            <person name="Geyer C."/>
            <person name="Sichtig H."/>
        </authorList>
    </citation>
    <scope>NUCLEOTIDE SEQUENCE [LARGE SCALE GENOMIC DNA]</scope>
    <source>
        <strain evidence="3">FDAARGOS_370</strain>
    </source>
</reference>
<evidence type="ECO:0000256" key="1">
    <source>
        <dbReference type="SAM" id="SignalP"/>
    </source>
</evidence>
<sequence>MINKLKLMALFFVMTGLPAISLATVPADFALSTTIEETYDLSSPSQIQIWNPSYSMPTPNGKLNALSFFLVCMSDSNTDYGACPVNPSWSGLGSFVSLSFVEERTHIKHDAIISGKMFTACGGEKNFTGVPGGCRGNGLTYNVYITQDELKKFPIGGIWRAHLKLQTGQWHGGAGCISNIIGCRMDAYWTADITLKVTDDKNIKIWLPQFHGSAASVVMPLSPAYWPSNQHRQVTAEKTVEACLYDGYNSNSKTFQMTFTSNSIDANSQNFILKNTTTPGSSSLPYQVFVSSPGTPGSPQMVTPGVPLVYSGINTTAIRQVMMPGLQEPVACVPWPIKLKLKPFDLSQQPAGHYTGILNLTFTPSLTQ</sequence>
<keyword evidence="1" id="KW-0732">Signal</keyword>
<organism evidence="2 3">
    <name type="scientific">Edwardsiella tarda</name>
    <dbReference type="NCBI Taxonomy" id="636"/>
    <lineage>
        <taxon>Bacteria</taxon>
        <taxon>Pseudomonadati</taxon>
        <taxon>Pseudomonadota</taxon>
        <taxon>Gammaproteobacteria</taxon>
        <taxon>Enterobacterales</taxon>
        <taxon>Hafniaceae</taxon>
        <taxon>Edwardsiella</taxon>
    </lineage>
</organism>
<name>A0A2A7TXZ6_EDWTA</name>
<dbReference type="AlphaFoldDB" id="A0A2A7TXZ6"/>